<dbReference type="Gene3D" id="3.40.50.2300">
    <property type="match status" value="2"/>
</dbReference>
<proteinExistence type="predicted"/>
<evidence type="ECO:0000256" key="3">
    <source>
        <dbReference type="ARBA" id="ARBA00023163"/>
    </source>
</evidence>
<evidence type="ECO:0000313" key="5">
    <source>
        <dbReference type="EMBL" id="TQM63776.1"/>
    </source>
</evidence>
<dbReference type="Pfam" id="PF00532">
    <property type="entry name" value="Peripla_BP_1"/>
    <property type="match status" value="1"/>
</dbReference>
<gene>
    <name evidence="5" type="ORF">FBY41_0126</name>
</gene>
<dbReference type="InterPro" id="IPR001761">
    <property type="entry name" value="Peripla_BP/Lac1_sug-bd_dom"/>
</dbReference>
<evidence type="ECO:0000256" key="2">
    <source>
        <dbReference type="ARBA" id="ARBA00023125"/>
    </source>
</evidence>
<keyword evidence="2" id="KW-0238">DNA-binding</keyword>
<keyword evidence="3" id="KW-0804">Transcription</keyword>
<dbReference type="Proteomes" id="UP000316747">
    <property type="component" value="Unassembled WGS sequence"/>
</dbReference>
<dbReference type="AlphaFoldDB" id="A0A543HZK8"/>
<dbReference type="PANTHER" id="PTHR30146">
    <property type="entry name" value="LACI-RELATED TRANSCRIPTIONAL REPRESSOR"/>
    <property type="match status" value="1"/>
</dbReference>
<organism evidence="5 6">
    <name type="scientific">Humibacillus xanthopallidus</name>
    <dbReference type="NCBI Taxonomy" id="412689"/>
    <lineage>
        <taxon>Bacteria</taxon>
        <taxon>Bacillati</taxon>
        <taxon>Actinomycetota</taxon>
        <taxon>Actinomycetes</taxon>
        <taxon>Micrococcales</taxon>
        <taxon>Intrasporangiaceae</taxon>
        <taxon>Humibacillus</taxon>
    </lineage>
</organism>
<dbReference type="EMBL" id="VFPM01000001">
    <property type="protein sequence ID" value="TQM63776.1"/>
    <property type="molecule type" value="Genomic_DNA"/>
</dbReference>
<dbReference type="SUPFAM" id="SSF47413">
    <property type="entry name" value="lambda repressor-like DNA-binding domains"/>
    <property type="match status" value="1"/>
</dbReference>
<reference evidence="5 6" key="1">
    <citation type="submission" date="2019-06" db="EMBL/GenBank/DDBJ databases">
        <title>Genome sequencing of plant associated microbes to promote plant fitness in Sorghum bicolor and Oryza sativa.</title>
        <authorList>
            <person name="Coleman-Derr D."/>
        </authorList>
    </citation>
    <scope>NUCLEOTIDE SEQUENCE [LARGE SCALE GENOMIC DNA]</scope>
    <source>
        <strain evidence="5 6">KV-663</strain>
    </source>
</reference>
<keyword evidence="6" id="KW-1185">Reference proteome</keyword>
<dbReference type="GO" id="GO:0003700">
    <property type="term" value="F:DNA-binding transcription factor activity"/>
    <property type="evidence" value="ECO:0007669"/>
    <property type="project" value="TreeGrafter"/>
</dbReference>
<dbReference type="CDD" id="cd01392">
    <property type="entry name" value="HTH_LacI"/>
    <property type="match status" value="1"/>
</dbReference>
<dbReference type="PROSITE" id="PS50932">
    <property type="entry name" value="HTH_LACI_2"/>
    <property type="match status" value="1"/>
</dbReference>
<evidence type="ECO:0000256" key="1">
    <source>
        <dbReference type="ARBA" id="ARBA00023015"/>
    </source>
</evidence>
<keyword evidence="1" id="KW-0805">Transcription regulation</keyword>
<dbReference type="Pfam" id="PF00356">
    <property type="entry name" value="LacI"/>
    <property type="match status" value="1"/>
</dbReference>
<feature type="domain" description="HTH lacI-type" evidence="4">
    <location>
        <begin position="9"/>
        <end position="64"/>
    </location>
</feature>
<dbReference type="PANTHER" id="PTHR30146:SF153">
    <property type="entry name" value="LACTOSE OPERON REPRESSOR"/>
    <property type="match status" value="1"/>
</dbReference>
<dbReference type="SMART" id="SM00354">
    <property type="entry name" value="HTH_LACI"/>
    <property type="match status" value="1"/>
</dbReference>
<sequence>MNAMSPGPVTLQDVANEAGVSLATASRAFNGSTRKVRQDLQERVLIAAAKLNYAANGPAQAMARGRTNVVGLIVHDIADPYFAAIAAGVMRAAEEAHLLVTLGSTMRRPERELDYLQVLRGQRSRAVILAGSRVDDPELLARLREECEAFERAGGRVVVISQQKLPLDTLVVENRSGAKALAQQLASLGYQRFAVLAGPARLLTARDRVQGIREGLAAVGLPAPVVLHGAFTRDGGHDAMSHLLESRAEVDCVVAVNDVMAVGAMAACRDAGLHLPRDVALAGFDDIATLRDVHPKLTTVRLPLERMGEIALELVTTASAGGAHRTRRIRGEVLIRESTPRHSAR</sequence>
<dbReference type="InterPro" id="IPR010982">
    <property type="entry name" value="Lambda_DNA-bd_dom_sf"/>
</dbReference>
<dbReference type="SUPFAM" id="SSF53822">
    <property type="entry name" value="Periplasmic binding protein-like I"/>
    <property type="match status" value="1"/>
</dbReference>
<evidence type="ECO:0000259" key="4">
    <source>
        <dbReference type="PROSITE" id="PS50932"/>
    </source>
</evidence>
<comment type="caution">
    <text evidence="5">The sequence shown here is derived from an EMBL/GenBank/DDBJ whole genome shotgun (WGS) entry which is preliminary data.</text>
</comment>
<accession>A0A543HZK8</accession>
<dbReference type="InterPro" id="IPR000843">
    <property type="entry name" value="HTH_LacI"/>
</dbReference>
<protein>
    <submittedName>
        <fullName evidence="5">LacI family transcriptional regulator</fullName>
    </submittedName>
</protein>
<evidence type="ECO:0000313" key="6">
    <source>
        <dbReference type="Proteomes" id="UP000316747"/>
    </source>
</evidence>
<dbReference type="CDD" id="cd06267">
    <property type="entry name" value="PBP1_LacI_sugar_binding-like"/>
    <property type="match status" value="1"/>
</dbReference>
<dbReference type="Gene3D" id="1.10.260.40">
    <property type="entry name" value="lambda repressor-like DNA-binding domains"/>
    <property type="match status" value="1"/>
</dbReference>
<dbReference type="InterPro" id="IPR028082">
    <property type="entry name" value="Peripla_BP_I"/>
</dbReference>
<dbReference type="GO" id="GO:0000976">
    <property type="term" value="F:transcription cis-regulatory region binding"/>
    <property type="evidence" value="ECO:0007669"/>
    <property type="project" value="TreeGrafter"/>
</dbReference>
<name>A0A543HZK8_9MICO</name>